<organism evidence="1 2">
    <name type="scientific">Penicillium frequentans</name>
    <dbReference type="NCBI Taxonomy" id="3151616"/>
    <lineage>
        <taxon>Eukaryota</taxon>
        <taxon>Fungi</taxon>
        <taxon>Dikarya</taxon>
        <taxon>Ascomycota</taxon>
        <taxon>Pezizomycotina</taxon>
        <taxon>Eurotiomycetes</taxon>
        <taxon>Eurotiomycetidae</taxon>
        <taxon>Eurotiales</taxon>
        <taxon>Aspergillaceae</taxon>
        <taxon>Penicillium</taxon>
    </lineage>
</organism>
<evidence type="ECO:0000313" key="1">
    <source>
        <dbReference type="EMBL" id="KAJ5525565.1"/>
    </source>
</evidence>
<dbReference type="AlphaFoldDB" id="A0AAD6CLD8"/>
<gene>
    <name evidence="1" type="ORF">N7494_012215</name>
</gene>
<accession>A0AAD6CLD8</accession>
<keyword evidence="2" id="KW-1185">Reference proteome</keyword>
<protein>
    <submittedName>
        <fullName evidence="1">Uncharacterized protein</fullName>
    </submittedName>
</protein>
<comment type="caution">
    <text evidence="1">The sequence shown here is derived from an EMBL/GenBank/DDBJ whole genome shotgun (WGS) entry which is preliminary data.</text>
</comment>
<reference evidence="1 2" key="1">
    <citation type="journal article" date="2023" name="IMA Fungus">
        <title>Comparative genomic study of the Penicillium genus elucidates a diverse pangenome and 15 lateral gene transfer events.</title>
        <authorList>
            <person name="Petersen C."/>
            <person name="Sorensen T."/>
            <person name="Nielsen M.R."/>
            <person name="Sondergaard T.E."/>
            <person name="Sorensen J.L."/>
            <person name="Fitzpatrick D.A."/>
            <person name="Frisvad J.C."/>
            <person name="Nielsen K.L."/>
        </authorList>
    </citation>
    <scope>NUCLEOTIDE SEQUENCE [LARGE SCALE GENOMIC DNA]</scope>
    <source>
        <strain evidence="1 2">IBT 35679</strain>
    </source>
</reference>
<evidence type="ECO:0000313" key="2">
    <source>
        <dbReference type="Proteomes" id="UP001220324"/>
    </source>
</evidence>
<dbReference type="Proteomes" id="UP001220324">
    <property type="component" value="Unassembled WGS sequence"/>
</dbReference>
<sequence>MYGLLCSVLLRVSADTRRLILSSDLVPAEQHHYVPWNICRLDKRAISLVQLYDTTFRESNPNCIVIWHSVCMLLTADLNLLSRAAGRDGPESMSDARRDLTCWAYTPAARRACIHAAQTFRTLSHRKPADGTAFQSVRTLFMSALILGFYLLGSPANAYLEGPSKRDQFDLANSVVDWKIIGDEGISNDGTPSMAPHDPARLEDAAVRFIRFGGPILIDGKKYEPGPRHAQRILLEFAGLLDEVGTHWMANYARLLYMVHDTMAAPHPRS</sequence>
<dbReference type="EMBL" id="JAQIZZ010000008">
    <property type="protein sequence ID" value="KAJ5525565.1"/>
    <property type="molecule type" value="Genomic_DNA"/>
</dbReference>
<name>A0AAD6CLD8_9EURO</name>
<proteinExistence type="predicted"/>